<proteinExistence type="predicted"/>
<sequence>MARSDLVFLRNLHDYLVSAVAINLMSSTRNFPLRVLGRFRTAKKHSRDPTFACPDHQPIPLRSSDMFFTIGLDRPSLFDAVESSRTHQTTHPWKHPAHDISSAPVALRSSAVIPGFAYRVSQAPFPGVSDPGIPQDLSPPSVPASYVLSRSTMPSKPPTGHPLDGTPMPASCRIASFGFGRRQRGSHISTERTNDPHTNITHIQVHLSELGLARLSIQVHGNPSTDAQYQLVANFRPSLIGQASPATILLQYIARWESSTLRGILCVRAFGRTLNTQRNALETPSSSWPNIDRPRPGCLFLADREGVWQKNCWTGGADRLS</sequence>
<dbReference type="Proteomes" id="UP000295703">
    <property type="component" value="Unassembled WGS sequence"/>
</dbReference>
<gene>
    <name evidence="1" type="ORF">CTRI78_v007433</name>
</gene>
<accession>A0A4R8R6B8</accession>
<dbReference type="EMBL" id="RYZW01000079">
    <property type="protein sequence ID" value="TDZ51715.1"/>
    <property type="molecule type" value="Genomic_DNA"/>
</dbReference>
<protein>
    <submittedName>
        <fullName evidence="1">Uncharacterized protein</fullName>
    </submittedName>
</protein>
<comment type="caution">
    <text evidence="1">The sequence shown here is derived from an EMBL/GenBank/DDBJ whole genome shotgun (WGS) entry which is preliminary data.</text>
</comment>
<organism evidence="1 2">
    <name type="scientific">Colletotrichum trifolii</name>
    <dbReference type="NCBI Taxonomy" id="5466"/>
    <lineage>
        <taxon>Eukaryota</taxon>
        <taxon>Fungi</taxon>
        <taxon>Dikarya</taxon>
        <taxon>Ascomycota</taxon>
        <taxon>Pezizomycotina</taxon>
        <taxon>Sordariomycetes</taxon>
        <taxon>Hypocreomycetidae</taxon>
        <taxon>Glomerellales</taxon>
        <taxon>Glomerellaceae</taxon>
        <taxon>Colletotrichum</taxon>
        <taxon>Colletotrichum orbiculare species complex</taxon>
    </lineage>
</organism>
<dbReference type="AlphaFoldDB" id="A0A4R8R6B8"/>
<keyword evidence="2" id="KW-1185">Reference proteome</keyword>
<evidence type="ECO:0000313" key="2">
    <source>
        <dbReference type="Proteomes" id="UP000295703"/>
    </source>
</evidence>
<evidence type="ECO:0000313" key="1">
    <source>
        <dbReference type="EMBL" id="TDZ51715.1"/>
    </source>
</evidence>
<reference evidence="1 2" key="1">
    <citation type="submission" date="2018-12" db="EMBL/GenBank/DDBJ databases">
        <title>Genome sequence and assembly of Colletotrichum trifolii.</title>
        <authorList>
            <person name="Gan P."/>
            <person name="Shirasu K."/>
        </authorList>
    </citation>
    <scope>NUCLEOTIDE SEQUENCE [LARGE SCALE GENOMIC DNA]</scope>
    <source>
        <strain evidence="1 2">543-2</strain>
    </source>
</reference>
<name>A0A4R8R6B8_COLTR</name>